<dbReference type="EMBL" id="QJNS01000104">
    <property type="protein sequence ID" value="RYO87159.1"/>
    <property type="molecule type" value="Genomic_DNA"/>
</dbReference>
<gene>
    <name evidence="2" type="ORF">DL762_004363</name>
</gene>
<feature type="domain" description="DUF1996" evidence="1">
    <location>
        <begin position="49"/>
        <end position="167"/>
    </location>
</feature>
<evidence type="ECO:0000313" key="2">
    <source>
        <dbReference type="EMBL" id="RYO87159.1"/>
    </source>
</evidence>
<dbReference type="InterPro" id="IPR018535">
    <property type="entry name" value="DUF1996"/>
</dbReference>
<proteinExistence type="predicted"/>
<protein>
    <recommendedName>
        <fullName evidence="1">DUF1996 domain-containing protein</fullName>
    </recommendedName>
</protein>
<evidence type="ECO:0000259" key="1">
    <source>
        <dbReference type="Pfam" id="PF09362"/>
    </source>
</evidence>
<dbReference type="PANTHER" id="PTHR43662:SF3">
    <property type="entry name" value="DOMAIN PROTEIN, PUTATIVE (AFU_ORTHOLOGUE AFUA_6G11970)-RELATED"/>
    <property type="match status" value="1"/>
</dbReference>
<accession>A0ABY0H7X8</accession>
<sequence>MLSRFICGQFPEMGSSQRRCFSRGGSAYAQGVFDTFTVNCRPLAVQRRDPIVSPSADLLDHVHPVIGGANFFAGTPPANAQTSAATTCDKELDHSIYWVPQLYHITAVYYQNWACDYDPGLTSCPSYKTKFARPFPERLQMVAGDPTKRTFDPSAIEQRSVNHLCFLGGGGSVQTKSLALAGHLPVLFYPDPRYGDYNGGMCLESHPIAVITIFYEFFFNTSKYNDRNFHFAQGDKTGNGFRG</sequence>
<dbReference type="PANTHER" id="PTHR43662">
    <property type="match status" value="1"/>
</dbReference>
<comment type="caution">
    <text evidence="2">The sequence shown here is derived from an EMBL/GenBank/DDBJ whole genome shotgun (WGS) entry which is preliminary data.</text>
</comment>
<organism evidence="2 3">
    <name type="scientific">Monosporascus cannonballus</name>
    <dbReference type="NCBI Taxonomy" id="155416"/>
    <lineage>
        <taxon>Eukaryota</taxon>
        <taxon>Fungi</taxon>
        <taxon>Dikarya</taxon>
        <taxon>Ascomycota</taxon>
        <taxon>Pezizomycotina</taxon>
        <taxon>Sordariomycetes</taxon>
        <taxon>Xylariomycetidae</taxon>
        <taxon>Xylariales</taxon>
        <taxon>Xylariales incertae sedis</taxon>
        <taxon>Monosporascus</taxon>
    </lineage>
</organism>
<feature type="domain" description="DUF1996" evidence="1">
    <location>
        <begin position="189"/>
        <end position="242"/>
    </location>
</feature>
<evidence type="ECO:0000313" key="3">
    <source>
        <dbReference type="Proteomes" id="UP000294003"/>
    </source>
</evidence>
<dbReference type="Proteomes" id="UP000294003">
    <property type="component" value="Unassembled WGS sequence"/>
</dbReference>
<keyword evidence="3" id="KW-1185">Reference proteome</keyword>
<name>A0ABY0H7X8_9PEZI</name>
<reference evidence="2 3" key="1">
    <citation type="submission" date="2018-06" db="EMBL/GenBank/DDBJ databases">
        <title>Complete Genomes of Monosporascus.</title>
        <authorList>
            <person name="Robinson A.J."/>
            <person name="Natvig D.O."/>
        </authorList>
    </citation>
    <scope>NUCLEOTIDE SEQUENCE [LARGE SCALE GENOMIC DNA]</scope>
    <source>
        <strain evidence="2 3">CBS 609.92</strain>
    </source>
</reference>
<dbReference type="Pfam" id="PF09362">
    <property type="entry name" value="DUF1996"/>
    <property type="match status" value="2"/>
</dbReference>